<dbReference type="Pfam" id="PF00535">
    <property type="entry name" value="Glycos_transf_2"/>
    <property type="match status" value="1"/>
</dbReference>
<organism evidence="2 3">
    <name type="scientific">Sodaliphilus pleomorphus</name>
    <dbReference type="NCBI Taxonomy" id="2606626"/>
    <lineage>
        <taxon>Bacteria</taxon>
        <taxon>Pseudomonadati</taxon>
        <taxon>Bacteroidota</taxon>
        <taxon>Bacteroidia</taxon>
        <taxon>Bacteroidales</taxon>
        <taxon>Muribaculaceae</taxon>
        <taxon>Sodaliphilus</taxon>
    </lineage>
</organism>
<keyword evidence="3" id="KW-1185">Reference proteome</keyword>
<keyword evidence="2" id="KW-0808">Transferase</keyword>
<dbReference type="CDD" id="cd06433">
    <property type="entry name" value="GT_2_WfgS_like"/>
    <property type="match status" value="1"/>
</dbReference>
<dbReference type="InterPro" id="IPR001173">
    <property type="entry name" value="Glyco_trans_2-like"/>
</dbReference>
<dbReference type="Gene3D" id="3.90.550.10">
    <property type="entry name" value="Spore Coat Polysaccharide Biosynthesis Protein SpsA, Chain A"/>
    <property type="match status" value="1"/>
</dbReference>
<protein>
    <submittedName>
        <fullName evidence="2">Glycosyltransferase</fullName>
    </submittedName>
</protein>
<dbReference type="InterPro" id="IPR029044">
    <property type="entry name" value="Nucleotide-diphossugar_trans"/>
</dbReference>
<evidence type="ECO:0000259" key="1">
    <source>
        <dbReference type="Pfam" id="PF00535"/>
    </source>
</evidence>
<evidence type="ECO:0000313" key="3">
    <source>
        <dbReference type="Proteomes" id="UP000483362"/>
    </source>
</evidence>
<dbReference type="SUPFAM" id="SSF53448">
    <property type="entry name" value="Nucleotide-diphospho-sugar transferases"/>
    <property type="match status" value="1"/>
</dbReference>
<dbReference type="Proteomes" id="UP000483362">
    <property type="component" value="Unassembled WGS sequence"/>
</dbReference>
<reference evidence="2 3" key="1">
    <citation type="submission" date="2019-08" db="EMBL/GenBank/DDBJ databases">
        <title>In-depth cultivation of the pig gut microbiome towards novel bacterial diversity and tailored functional studies.</title>
        <authorList>
            <person name="Wylensek D."/>
            <person name="Hitch T.C.A."/>
            <person name="Clavel T."/>
        </authorList>
    </citation>
    <scope>NUCLEOTIDE SEQUENCE [LARGE SCALE GENOMIC DNA]</scope>
    <source>
        <strain evidence="2 3">Oil-RF-744-WCA-WT-10</strain>
    </source>
</reference>
<accession>A0A6L5XBS0</accession>
<dbReference type="RefSeq" id="WP_154327318.1">
    <property type="nucleotide sequence ID" value="NZ_CP045696.1"/>
</dbReference>
<evidence type="ECO:0000313" key="2">
    <source>
        <dbReference type="EMBL" id="MSS16658.1"/>
    </source>
</evidence>
<comment type="caution">
    <text evidence="2">The sequence shown here is derived from an EMBL/GenBank/DDBJ whole genome shotgun (WGS) entry which is preliminary data.</text>
</comment>
<feature type="domain" description="Glycosyltransferase 2-like" evidence="1">
    <location>
        <begin position="8"/>
        <end position="161"/>
    </location>
</feature>
<proteinExistence type="predicted"/>
<dbReference type="PANTHER" id="PTHR22916:SF3">
    <property type="entry name" value="UDP-GLCNAC:BETAGAL BETA-1,3-N-ACETYLGLUCOSAMINYLTRANSFERASE-LIKE PROTEIN 1"/>
    <property type="match status" value="1"/>
</dbReference>
<dbReference type="GO" id="GO:0016758">
    <property type="term" value="F:hexosyltransferase activity"/>
    <property type="evidence" value="ECO:0007669"/>
    <property type="project" value="UniProtKB-ARBA"/>
</dbReference>
<dbReference type="PANTHER" id="PTHR22916">
    <property type="entry name" value="GLYCOSYLTRANSFERASE"/>
    <property type="match status" value="1"/>
</dbReference>
<sequence length="250" mass="28240">MEHQPTFSIVTVAWNAARVIGPTLESVQQQSCRDFEYLVVDGASTDATLQLVTDAGIAGTRIVSEPDHGIYDAMNKAIGLARGRYLIWLNAGDALATPRSLERMAALAATGPDVIYGQTQIVDASRRVVGMRHLTAPDRLGWRDFARGMLVCHQAFVARREIVPRYDLRYRYSADYDWCIKVLKRSQRNAYLGPEPVVSFLEEGTTTAHHKASLKERYHIMCHYYGTVPTIVRHLSFLPRYLKQKLLHHS</sequence>
<gene>
    <name evidence="2" type="ORF">FYJ29_02560</name>
</gene>
<dbReference type="EMBL" id="VULT01000003">
    <property type="protein sequence ID" value="MSS16658.1"/>
    <property type="molecule type" value="Genomic_DNA"/>
</dbReference>
<name>A0A6L5XBS0_9BACT</name>
<dbReference type="AlphaFoldDB" id="A0A6L5XBS0"/>